<evidence type="ECO:0000259" key="12">
    <source>
        <dbReference type="Pfam" id="PF00593"/>
    </source>
</evidence>
<evidence type="ECO:0000256" key="3">
    <source>
        <dbReference type="ARBA" id="ARBA00022452"/>
    </source>
</evidence>
<evidence type="ECO:0000256" key="8">
    <source>
        <dbReference type="PROSITE-ProRule" id="PRU01360"/>
    </source>
</evidence>
<evidence type="ECO:0000313" key="15">
    <source>
        <dbReference type="Proteomes" id="UP001165342"/>
    </source>
</evidence>
<keyword evidence="2 8" id="KW-0813">Transport</keyword>
<evidence type="ECO:0000256" key="1">
    <source>
        <dbReference type="ARBA" id="ARBA00004571"/>
    </source>
</evidence>
<dbReference type="CDD" id="cd01347">
    <property type="entry name" value="ligand_gated_channel"/>
    <property type="match status" value="1"/>
</dbReference>
<keyword evidence="3 8" id="KW-1134">Transmembrane beta strand</keyword>
<dbReference type="Pfam" id="PF00593">
    <property type="entry name" value="TonB_dep_Rec_b-barrel"/>
    <property type="match status" value="1"/>
</dbReference>
<dbReference type="InterPro" id="IPR000531">
    <property type="entry name" value="Beta-barrel_TonB"/>
</dbReference>
<keyword evidence="7 8" id="KW-0998">Cell outer membrane</keyword>
<evidence type="ECO:0000256" key="5">
    <source>
        <dbReference type="ARBA" id="ARBA00023077"/>
    </source>
</evidence>
<dbReference type="PANTHER" id="PTHR47234">
    <property type="match status" value="1"/>
</dbReference>
<keyword evidence="15" id="KW-1185">Reference proteome</keyword>
<keyword evidence="5 9" id="KW-0798">TonB box</keyword>
<feature type="region of interest" description="Disordered" evidence="10">
    <location>
        <begin position="25"/>
        <end position="48"/>
    </location>
</feature>
<dbReference type="Proteomes" id="UP001165342">
    <property type="component" value="Unassembled WGS sequence"/>
</dbReference>
<evidence type="ECO:0000256" key="9">
    <source>
        <dbReference type="RuleBase" id="RU003357"/>
    </source>
</evidence>
<reference evidence="14" key="1">
    <citation type="submission" date="2022-05" db="EMBL/GenBank/DDBJ databases">
        <authorList>
            <person name="Jo J.-H."/>
            <person name="Im W.-T."/>
        </authorList>
    </citation>
    <scope>NUCLEOTIDE SEQUENCE</scope>
    <source>
        <strain evidence="14">SE220</strain>
    </source>
</reference>
<dbReference type="RefSeq" id="WP_249831793.1">
    <property type="nucleotide sequence ID" value="NZ_JAMGBE010000003.1"/>
</dbReference>
<comment type="similarity">
    <text evidence="8 9">Belongs to the TonB-dependent receptor family.</text>
</comment>
<feature type="signal peptide" evidence="11">
    <location>
        <begin position="1"/>
        <end position="24"/>
    </location>
</feature>
<dbReference type="EMBL" id="JAMGBE010000003">
    <property type="protein sequence ID" value="MCL6730298.1"/>
    <property type="molecule type" value="Genomic_DNA"/>
</dbReference>
<evidence type="ECO:0000313" key="14">
    <source>
        <dbReference type="EMBL" id="MCL6730298.1"/>
    </source>
</evidence>
<evidence type="ECO:0000256" key="4">
    <source>
        <dbReference type="ARBA" id="ARBA00022692"/>
    </source>
</evidence>
<protein>
    <submittedName>
        <fullName evidence="14">TonB-dependent receptor</fullName>
    </submittedName>
</protein>
<evidence type="ECO:0000256" key="6">
    <source>
        <dbReference type="ARBA" id="ARBA00023136"/>
    </source>
</evidence>
<name>A0ABT0S367_9SPHN</name>
<evidence type="ECO:0000256" key="11">
    <source>
        <dbReference type="SAM" id="SignalP"/>
    </source>
</evidence>
<dbReference type="InterPro" id="IPR012910">
    <property type="entry name" value="Plug_dom"/>
</dbReference>
<dbReference type="Pfam" id="PF07715">
    <property type="entry name" value="Plug"/>
    <property type="match status" value="1"/>
</dbReference>
<keyword evidence="6 8" id="KW-0472">Membrane</keyword>
<dbReference type="InterPro" id="IPR036942">
    <property type="entry name" value="Beta-barrel_TonB_sf"/>
</dbReference>
<dbReference type="PROSITE" id="PS52016">
    <property type="entry name" value="TONB_DEPENDENT_REC_3"/>
    <property type="match status" value="1"/>
</dbReference>
<evidence type="ECO:0000256" key="10">
    <source>
        <dbReference type="SAM" id="MobiDB-lite"/>
    </source>
</evidence>
<dbReference type="InterPro" id="IPR039426">
    <property type="entry name" value="TonB-dep_rcpt-like"/>
</dbReference>
<organism evidence="14 15">
    <name type="scientific">Sphingomonas hankyongi</name>
    <dbReference type="NCBI Taxonomy" id="2908209"/>
    <lineage>
        <taxon>Bacteria</taxon>
        <taxon>Pseudomonadati</taxon>
        <taxon>Pseudomonadota</taxon>
        <taxon>Alphaproteobacteria</taxon>
        <taxon>Sphingomonadales</taxon>
        <taxon>Sphingomonadaceae</taxon>
        <taxon>Sphingomonas</taxon>
    </lineage>
</organism>
<keyword evidence="14" id="KW-0675">Receptor</keyword>
<dbReference type="Gene3D" id="2.40.170.20">
    <property type="entry name" value="TonB-dependent receptor, beta-barrel domain"/>
    <property type="match status" value="1"/>
</dbReference>
<feature type="chain" id="PRO_5047214571" evidence="11">
    <location>
        <begin position="25"/>
        <end position="977"/>
    </location>
</feature>
<accession>A0ABT0S367</accession>
<evidence type="ECO:0000259" key="13">
    <source>
        <dbReference type="Pfam" id="PF07715"/>
    </source>
</evidence>
<keyword evidence="4 8" id="KW-0812">Transmembrane</keyword>
<feature type="domain" description="TonB-dependent receptor-like beta-barrel" evidence="12">
    <location>
        <begin position="397"/>
        <end position="941"/>
    </location>
</feature>
<feature type="compositionally biased region" description="Polar residues" evidence="10">
    <location>
        <begin position="36"/>
        <end position="47"/>
    </location>
</feature>
<sequence length="977" mass="104401">MSLLTVALRSSAALTALVAAAAQAQPESTLPPPDVQNAQASTSNERTAQGEIVITGSRIRRDPLSQDSPVTFVDQSDIQKTGLNSVNEVLQRLPSAAGGLNGKVNLSGNAGNPPNGQGVGAGAADVDLRYLGSQRTLVLVDGLRFVPGASASGVPGAVDVNSIPESMIERVEVLLDGASAIYGSDAIAGVVNIITKKGQRGFNASAQLGKYLDEGDGFSQNYQLSWGNGIGGPTQVVVGANFVKQDPILAADRAISAFPAPYQTSCLQGGCSSYTPLARLILLRDPTQSFLTSSDVASITLKAPVIGRVPIYSPDFLTNPNTDYKPFTAADRFNFAPYNYILTPLKRYGGFANVRQELTADINASAKFSYNHRESKNQAAPLPLGIGFDAANQNLLDTINVDVTNPFNPFGVTLNSDPIAGNYSVFFRRLVENGPRRFEQKVDTYYGSGTVDGKFGLAGHDWFWDVNVLYGHNKAKQTMLGNINAAHLKTALGPVAVCNATPGCLPFNFFGGVGSVTQGMLDWINFEQNDSSEQTLWGVTANVSGTIAELPGGPLGVAFGVEHRNQKGRFDPDPVVAAGEGSDIPAEPTHGEYNIDEAYLELNAPLLADRYLINLLELNGAVRFSDYSISGSTTTFKGGINYKPVPEVRLRGSYSQGFRAPTIGELFGGRSRFDQSLTDPCNASANPTGQILANCQTIFAALPLADLATYEQDNPQRPVFTVGNPELEPEKSNGWNVGVVVSPAAVPRFSIEANYYHIKIKNAIFSPFAQTLDRCVATLDPLACSLVNRTVTGQIASINGTLQNINAIETSGLDLNLAYRTAPASWGTVGFTLNNSFLFNYNIIVPTEDGSDVISREGTEQGSPDQAFPAHKAIAIVDWNGMDFGATLTGRYISGVKEFPNGANAPSAKMNARFYTDIQGRWTPKFGPLSELGFALGINNLFNLDPPGCITCSLNNFDPTTYDVPGRYYYARVAVKY</sequence>
<comment type="caution">
    <text evidence="14">The sequence shown here is derived from an EMBL/GenBank/DDBJ whole genome shotgun (WGS) entry which is preliminary data.</text>
</comment>
<comment type="subcellular location">
    <subcellularLocation>
        <location evidence="1 8">Cell outer membrane</location>
        <topology evidence="1 8">Multi-pass membrane protein</topology>
    </subcellularLocation>
</comment>
<dbReference type="Gene3D" id="2.170.130.10">
    <property type="entry name" value="TonB-dependent receptor, plug domain"/>
    <property type="match status" value="1"/>
</dbReference>
<evidence type="ECO:0000256" key="2">
    <source>
        <dbReference type="ARBA" id="ARBA00022448"/>
    </source>
</evidence>
<feature type="domain" description="TonB-dependent receptor plug" evidence="13">
    <location>
        <begin position="66"/>
        <end position="190"/>
    </location>
</feature>
<dbReference type="PANTHER" id="PTHR47234:SF2">
    <property type="entry name" value="TONB-DEPENDENT RECEPTOR"/>
    <property type="match status" value="1"/>
</dbReference>
<dbReference type="SUPFAM" id="SSF56935">
    <property type="entry name" value="Porins"/>
    <property type="match status" value="1"/>
</dbReference>
<keyword evidence="11" id="KW-0732">Signal</keyword>
<evidence type="ECO:0000256" key="7">
    <source>
        <dbReference type="ARBA" id="ARBA00023237"/>
    </source>
</evidence>
<dbReference type="InterPro" id="IPR037066">
    <property type="entry name" value="Plug_dom_sf"/>
</dbReference>
<gene>
    <name evidence="14" type="ORF">LZ538_09565</name>
</gene>
<proteinExistence type="inferred from homology"/>